<name>L0A517_DEIPD</name>
<dbReference type="GO" id="GO:0022857">
    <property type="term" value="F:transmembrane transporter activity"/>
    <property type="evidence" value="ECO:0007669"/>
    <property type="project" value="InterPro"/>
</dbReference>
<dbReference type="CDD" id="cd17471">
    <property type="entry name" value="MFS_Set"/>
    <property type="match status" value="1"/>
</dbReference>
<protein>
    <submittedName>
        <fullName evidence="11">Arabinose efflux permease family protein</fullName>
    </submittedName>
</protein>
<keyword evidence="6 9" id="KW-0812">Transmembrane</keyword>
<accession>L0A517</accession>
<evidence type="ECO:0000256" key="2">
    <source>
        <dbReference type="ARBA" id="ARBA00006523"/>
    </source>
</evidence>
<feature type="transmembrane region" description="Helical" evidence="9">
    <location>
        <begin position="12"/>
        <end position="32"/>
    </location>
</feature>
<dbReference type="RefSeq" id="WP_015236392.1">
    <property type="nucleotide sequence ID" value="NC_019793.1"/>
</dbReference>
<feature type="transmembrane region" description="Helical" evidence="9">
    <location>
        <begin position="281"/>
        <end position="298"/>
    </location>
</feature>
<sequence length="399" mass="41369">MQTNTLTSLKNVPGIGGLSIAIMLLGFATSFAQPYLSLFGVTEIGMSPIALGFFLTTIALSSIVISTLLGRLSDRLPSRKPVVLLSVACAALGYTLYALTENYLLLLTAVVFIGTGAASFPQLFALAKAQAGTAGEQSMTALRSLFSLAWVVGPGIGAALLAAGGFRGLFLTTAACFALAAVPILRTSARAREAARANPVAPAPPSAASGTDRPVALVALSFVLYGTSMHMGSVALPIHVTQVLHGTTSDVGLLVGLCALLEIPVMLSFVVSARRLSNEKLILWGIALFVLYFVLVLLSPSVWWLAVAQAVRAVVIAILATLGMAYVQELMPDRVGVATTLYANTMNAGALLGGLGVGLCAQFFGYTAVFVLCALLSVASWALLLATRRGLGKRTPAPI</sequence>
<feature type="transmembrane region" description="Helical" evidence="9">
    <location>
        <begin position="215"/>
        <end position="239"/>
    </location>
</feature>
<feature type="transmembrane region" description="Helical" evidence="9">
    <location>
        <begin position="251"/>
        <end position="269"/>
    </location>
</feature>
<dbReference type="PANTHER" id="PTHR23535">
    <property type="entry name" value="SUGAR EFFLUX TRANSPORTER A-RELATED"/>
    <property type="match status" value="1"/>
</dbReference>
<evidence type="ECO:0000256" key="4">
    <source>
        <dbReference type="ARBA" id="ARBA00022475"/>
    </source>
</evidence>
<evidence type="ECO:0000256" key="3">
    <source>
        <dbReference type="ARBA" id="ARBA00022448"/>
    </source>
</evidence>
<gene>
    <name evidence="11" type="ordered locus">Deipe_2625</name>
</gene>
<dbReference type="Gene3D" id="1.20.1250.20">
    <property type="entry name" value="MFS general substrate transporter like domains"/>
    <property type="match status" value="2"/>
</dbReference>
<keyword evidence="12" id="KW-1185">Reference proteome</keyword>
<keyword evidence="5" id="KW-0762">Sugar transport</keyword>
<evidence type="ECO:0000256" key="9">
    <source>
        <dbReference type="SAM" id="Phobius"/>
    </source>
</evidence>
<reference evidence="12" key="1">
    <citation type="submission" date="2012-03" db="EMBL/GenBank/DDBJ databases">
        <title>Complete sequence of chromosome of Deinococcus peraridilitoris DSM 19664.</title>
        <authorList>
            <person name="Lucas S."/>
            <person name="Copeland A."/>
            <person name="Lapidus A."/>
            <person name="Glavina del Rio T."/>
            <person name="Dalin E."/>
            <person name="Tice H."/>
            <person name="Bruce D."/>
            <person name="Goodwin L."/>
            <person name="Pitluck S."/>
            <person name="Peters L."/>
            <person name="Mikhailova N."/>
            <person name="Lu M."/>
            <person name="Kyrpides N."/>
            <person name="Mavromatis K."/>
            <person name="Ivanova N."/>
            <person name="Brettin T."/>
            <person name="Detter J.C."/>
            <person name="Han C."/>
            <person name="Larimer F."/>
            <person name="Land M."/>
            <person name="Hauser L."/>
            <person name="Markowitz V."/>
            <person name="Cheng J.-F."/>
            <person name="Hugenholtz P."/>
            <person name="Woyke T."/>
            <person name="Wu D."/>
            <person name="Pukall R."/>
            <person name="Steenblock K."/>
            <person name="Brambilla E."/>
            <person name="Klenk H.-P."/>
            <person name="Eisen J.A."/>
        </authorList>
    </citation>
    <scope>NUCLEOTIDE SEQUENCE [LARGE SCALE GENOMIC DNA]</scope>
    <source>
        <strain evidence="12">DSM 19664 / LMG 22246 / CIP 109416 / KR-200</strain>
    </source>
</reference>
<dbReference type="PROSITE" id="PS50850">
    <property type="entry name" value="MFS"/>
    <property type="match status" value="1"/>
</dbReference>
<feature type="transmembrane region" description="Helical" evidence="9">
    <location>
        <begin position="81"/>
        <end position="97"/>
    </location>
</feature>
<dbReference type="AlphaFoldDB" id="L0A517"/>
<organism evidence="11 12">
    <name type="scientific">Deinococcus peraridilitoris (strain DSM 19664 / LMG 22246 / CIP 109416 / KR-200)</name>
    <dbReference type="NCBI Taxonomy" id="937777"/>
    <lineage>
        <taxon>Bacteria</taxon>
        <taxon>Thermotogati</taxon>
        <taxon>Deinococcota</taxon>
        <taxon>Deinococci</taxon>
        <taxon>Deinococcales</taxon>
        <taxon>Deinococcaceae</taxon>
        <taxon>Deinococcus</taxon>
    </lineage>
</organism>
<comment type="similarity">
    <text evidence="2">Belongs to the major facilitator superfamily. Set transporter family.</text>
</comment>
<proteinExistence type="inferred from homology"/>
<evidence type="ECO:0000313" key="11">
    <source>
        <dbReference type="EMBL" id="AFZ68090.1"/>
    </source>
</evidence>
<dbReference type="GO" id="GO:0005886">
    <property type="term" value="C:plasma membrane"/>
    <property type="evidence" value="ECO:0007669"/>
    <property type="project" value="UniProtKB-SubCell"/>
</dbReference>
<feature type="transmembrane region" description="Helical" evidence="9">
    <location>
        <begin position="169"/>
        <end position="186"/>
    </location>
</feature>
<evidence type="ECO:0000256" key="7">
    <source>
        <dbReference type="ARBA" id="ARBA00022989"/>
    </source>
</evidence>
<evidence type="ECO:0000313" key="12">
    <source>
        <dbReference type="Proteomes" id="UP000010467"/>
    </source>
</evidence>
<dbReference type="PANTHER" id="PTHR23535:SF2">
    <property type="entry name" value="SUGAR EFFLUX TRANSPORTER A-RELATED"/>
    <property type="match status" value="1"/>
</dbReference>
<dbReference type="Pfam" id="PF07690">
    <property type="entry name" value="MFS_1"/>
    <property type="match status" value="2"/>
</dbReference>
<dbReference type="STRING" id="937777.Deipe_2625"/>
<feature type="domain" description="Major facilitator superfamily (MFS) profile" evidence="10">
    <location>
        <begin position="214"/>
        <end position="399"/>
    </location>
</feature>
<feature type="transmembrane region" description="Helical" evidence="9">
    <location>
        <begin position="339"/>
        <end position="357"/>
    </location>
</feature>
<feature type="transmembrane region" description="Helical" evidence="9">
    <location>
        <begin position="145"/>
        <end position="163"/>
    </location>
</feature>
<keyword evidence="4" id="KW-1003">Cell membrane</keyword>
<dbReference type="InterPro" id="IPR020846">
    <property type="entry name" value="MFS_dom"/>
</dbReference>
<dbReference type="eggNOG" id="COG2814">
    <property type="taxonomic scope" value="Bacteria"/>
</dbReference>
<comment type="subcellular location">
    <subcellularLocation>
        <location evidence="1">Cell membrane</location>
        <topology evidence="1">Multi-pass membrane protein</topology>
    </subcellularLocation>
</comment>
<dbReference type="InterPro" id="IPR036259">
    <property type="entry name" value="MFS_trans_sf"/>
</dbReference>
<evidence type="ECO:0000256" key="1">
    <source>
        <dbReference type="ARBA" id="ARBA00004651"/>
    </source>
</evidence>
<dbReference type="OrthoDB" id="7337792at2"/>
<keyword evidence="8 9" id="KW-0472">Membrane</keyword>
<dbReference type="KEGG" id="dpd:Deipe_2625"/>
<dbReference type="SUPFAM" id="SSF103473">
    <property type="entry name" value="MFS general substrate transporter"/>
    <property type="match status" value="1"/>
</dbReference>
<evidence type="ECO:0000259" key="10">
    <source>
        <dbReference type="PROSITE" id="PS50850"/>
    </source>
</evidence>
<feature type="transmembrane region" description="Helical" evidence="9">
    <location>
        <begin position="363"/>
        <end position="386"/>
    </location>
</feature>
<feature type="transmembrane region" description="Helical" evidence="9">
    <location>
        <begin position="304"/>
        <end position="327"/>
    </location>
</feature>
<evidence type="ECO:0000256" key="8">
    <source>
        <dbReference type="ARBA" id="ARBA00023136"/>
    </source>
</evidence>
<feature type="transmembrane region" description="Helical" evidence="9">
    <location>
        <begin position="103"/>
        <end position="124"/>
    </location>
</feature>
<keyword evidence="7 9" id="KW-1133">Transmembrane helix</keyword>
<dbReference type="Proteomes" id="UP000010467">
    <property type="component" value="Chromosome"/>
</dbReference>
<keyword evidence="3" id="KW-0813">Transport</keyword>
<feature type="transmembrane region" description="Helical" evidence="9">
    <location>
        <begin position="44"/>
        <end position="69"/>
    </location>
</feature>
<evidence type="ECO:0000256" key="6">
    <source>
        <dbReference type="ARBA" id="ARBA00022692"/>
    </source>
</evidence>
<dbReference type="PATRIC" id="fig|937777.3.peg.2633"/>
<dbReference type="HOGENOM" id="CLU_055598_3_0_0"/>
<dbReference type="InterPro" id="IPR011701">
    <property type="entry name" value="MFS"/>
</dbReference>
<evidence type="ECO:0000256" key="5">
    <source>
        <dbReference type="ARBA" id="ARBA00022597"/>
    </source>
</evidence>
<dbReference type="EMBL" id="CP003382">
    <property type="protein sequence ID" value="AFZ68090.1"/>
    <property type="molecule type" value="Genomic_DNA"/>
</dbReference>